<accession>A0A518AT82</accession>
<dbReference type="Proteomes" id="UP000315750">
    <property type="component" value="Chromosome"/>
</dbReference>
<evidence type="ECO:0000313" key="1">
    <source>
        <dbReference type="EMBL" id="QDU57935.1"/>
    </source>
</evidence>
<organism evidence="1 2">
    <name type="scientific">Aeoliella mucimassa</name>
    <dbReference type="NCBI Taxonomy" id="2527972"/>
    <lineage>
        <taxon>Bacteria</taxon>
        <taxon>Pseudomonadati</taxon>
        <taxon>Planctomycetota</taxon>
        <taxon>Planctomycetia</taxon>
        <taxon>Pirellulales</taxon>
        <taxon>Lacipirellulaceae</taxon>
        <taxon>Aeoliella</taxon>
    </lineage>
</organism>
<protein>
    <submittedName>
        <fullName evidence="1">Uncharacterized protein</fullName>
    </submittedName>
</protein>
<reference evidence="1 2" key="1">
    <citation type="submission" date="2019-02" db="EMBL/GenBank/DDBJ databases">
        <title>Deep-cultivation of Planctomycetes and their phenomic and genomic characterization uncovers novel biology.</title>
        <authorList>
            <person name="Wiegand S."/>
            <person name="Jogler M."/>
            <person name="Boedeker C."/>
            <person name="Pinto D."/>
            <person name="Vollmers J."/>
            <person name="Rivas-Marin E."/>
            <person name="Kohn T."/>
            <person name="Peeters S.H."/>
            <person name="Heuer A."/>
            <person name="Rast P."/>
            <person name="Oberbeckmann S."/>
            <person name="Bunk B."/>
            <person name="Jeske O."/>
            <person name="Meyerdierks A."/>
            <person name="Storesund J.E."/>
            <person name="Kallscheuer N."/>
            <person name="Luecker S."/>
            <person name="Lage O.M."/>
            <person name="Pohl T."/>
            <person name="Merkel B.J."/>
            <person name="Hornburger P."/>
            <person name="Mueller R.-W."/>
            <person name="Bruemmer F."/>
            <person name="Labrenz M."/>
            <person name="Spormann A.M."/>
            <person name="Op den Camp H."/>
            <person name="Overmann J."/>
            <person name="Amann R."/>
            <person name="Jetten M.S.M."/>
            <person name="Mascher T."/>
            <person name="Medema M.H."/>
            <person name="Devos D.P."/>
            <person name="Kaster A.-K."/>
            <person name="Ovreas L."/>
            <person name="Rohde M."/>
            <person name="Galperin M.Y."/>
            <person name="Jogler C."/>
        </authorList>
    </citation>
    <scope>NUCLEOTIDE SEQUENCE [LARGE SCALE GENOMIC DNA]</scope>
    <source>
        <strain evidence="1 2">Pan181</strain>
    </source>
</reference>
<name>A0A518AT82_9BACT</name>
<dbReference type="EMBL" id="CP036278">
    <property type="protein sequence ID" value="QDU57935.1"/>
    <property type="molecule type" value="Genomic_DNA"/>
</dbReference>
<gene>
    <name evidence="1" type="ORF">Pan181_41580</name>
</gene>
<dbReference type="AlphaFoldDB" id="A0A518AT82"/>
<sequence>MPQSYVRMTISIPADVRKRMDRCPKSTNWSALAAEVFSLEADRHQPKRPRELKMSQVDVARLRKSLEGSEAELYREGRVEGFDWASKIAEAPQLKRLWKYRQDADEYWTAHFHEENSSIQWSHLGPIGTVIAAIVSDDPEEVEPNEISEFFDDAIGEENVTLYDEGEFMRGFFEGAIEAWEQAVSMM</sequence>
<dbReference type="KEGG" id="amuc:Pan181_41580"/>
<proteinExistence type="predicted"/>
<keyword evidence="2" id="KW-1185">Reference proteome</keyword>
<evidence type="ECO:0000313" key="2">
    <source>
        <dbReference type="Proteomes" id="UP000315750"/>
    </source>
</evidence>